<keyword evidence="2" id="KW-1185">Reference proteome</keyword>
<sequence>MSLSRLIALFFLIGICSCQRQSSQPMPIVLKDAPCDCAFISGQPTYIVNETPDSLTMYYLAVWKHKFMERNGLNESRFNTLIKYVSGALQPWREGVSFRVDFVYEQDWLRIRYSEQFRVNYDPETTKAYVVDVPRGVYLTESQILFRQPWDNVQPIQIGAKLAFSSCADACQALKTKTKYPVLKPSEVLFYAPTPLQTIPSNEPYLFSAGTIDSTANRCVFGRINLVTGEAQASEGPCWIN</sequence>
<gene>
    <name evidence="1" type="ORF">H3H32_09480</name>
</gene>
<evidence type="ECO:0000313" key="1">
    <source>
        <dbReference type="EMBL" id="QMW05090.1"/>
    </source>
</evidence>
<name>A0A7G5H1U8_9BACT</name>
<reference evidence="1 2" key="1">
    <citation type="submission" date="2020-07" db="EMBL/GenBank/DDBJ databases">
        <title>Spirosoma foliorum sp. nov., isolated from the leaves on the Nejang mountain Korea, Republic of.</title>
        <authorList>
            <person name="Ho H."/>
            <person name="Lee Y.-J."/>
            <person name="Nurcahyanto D.-A."/>
            <person name="Kim S.-G."/>
        </authorList>
    </citation>
    <scope>NUCLEOTIDE SEQUENCE [LARGE SCALE GENOMIC DNA]</scope>
    <source>
        <strain evidence="1 2">PL0136</strain>
    </source>
</reference>
<evidence type="ECO:0000313" key="2">
    <source>
        <dbReference type="Proteomes" id="UP000515369"/>
    </source>
</evidence>
<dbReference type="RefSeq" id="WP_182462438.1">
    <property type="nucleotide sequence ID" value="NZ_CP059732.1"/>
</dbReference>
<dbReference type="Proteomes" id="UP000515369">
    <property type="component" value="Chromosome"/>
</dbReference>
<dbReference type="KEGG" id="sfol:H3H32_09480"/>
<protein>
    <submittedName>
        <fullName evidence="1">Uncharacterized protein</fullName>
    </submittedName>
</protein>
<dbReference type="AlphaFoldDB" id="A0A7G5H1U8"/>
<dbReference type="PROSITE" id="PS51257">
    <property type="entry name" value="PROKAR_LIPOPROTEIN"/>
    <property type="match status" value="1"/>
</dbReference>
<accession>A0A7G5H1U8</accession>
<organism evidence="1 2">
    <name type="scientific">Spirosoma foliorum</name>
    <dbReference type="NCBI Taxonomy" id="2710596"/>
    <lineage>
        <taxon>Bacteria</taxon>
        <taxon>Pseudomonadati</taxon>
        <taxon>Bacteroidota</taxon>
        <taxon>Cytophagia</taxon>
        <taxon>Cytophagales</taxon>
        <taxon>Cytophagaceae</taxon>
        <taxon>Spirosoma</taxon>
    </lineage>
</organism>
<proteinExistence type="predicted"/>
<dbReference type="EMBL" id="CP059732">
    <property type="protein sequence ID" value="QMW05090.1"/>
    <property type="molecule type" value="Genomic_DNA"/>
</dbReference>